<dbReference type="InterPro" id="IPR050597">
    <property type="entry name" value="Cytochrome_c_Oxidase_Subunit"/>
</dbReference>
<evidence type="ECO:0000256" key="4">
    <source>
        <dbReference type="PROSITE-ProRule" id="PRU00433"/>
    </source>
</evidence>
<reference evidence="7 8" key="1">
    <citation type="submission" date="2019-02" db="EMBL/GenBank/DDBJ databases">
        <title>Deep-cultivation of Planctomycetes and their phenomic and genomic characterization uncovers novel biology.</title>
        <authorList>
            <person name="Wiegand S."/>
            <person name="Jogler M."/>
            <person name="Boedeker C."/>
            <person name="Pinto D."/>
            <person name="Vollmers J."/>
            <person name="Rivas-Marin E."/>
            <person name="Kohn T."/>
            <person name="Peeters S.H."/>
            <person name="Heuer A."/>
            <person name="Rast P."/>
            <person name="Oberbeckmann S."/>
            <person name="Bunk B."/>
            <person name="Jeske O."/>
            <person name="Meyerdierks A."/>
            <person name="Storesund J.E."/>
            <person name="Kallscheuer N."/>
            <person name="Luecker S."/>
            <person name="Lage O.M."/>
            <person name="Pohl T."/>
            <person name="Merkel B.J."/>
            <person name="Hornburger P."/>
            <person name="Mueller R.-W."/>
            <person name="Bruemmer F."/>
            <person name="Labrenz M."/>
            <person name="Spormann A.M."/>
            <person name="Op den Camp H."/>
            <person name="Overmann J."/>
            <person name="Amann R."/>
            <person name="Jetten M.S.M."/>
            <person name="Mascher T."/>
            <person name="Medema M.H."/>
            <person name="Devos D.P."/>
            <person name="Kaster A.-K."/>
            <person name="Ovreas L."/>
            <person name="Rohde M."/>
            <person name="Galperin M.Y."/>
            <person name="Jogler C."/>
        </authorList>
    </citation>
    <scope>NUCLEOTIDE SEQUENCE [LARGE SCALE GENOMIC DNA]</scope>
    <source>
        <strain evidence="7 8">Poly30</strain>
    </source>
</reference>
<evidence type="ECO:0000256" key="5">
    <source>
        <dbReference type="SAM" id="SignalP"/>
    </source>
</evidence>
<dbReference type="Pfam" id="PF00034">
    <property type="entry name" value="Cytochrom_C"/>
    <property type="match status" value="1"/>
</dbReference>
<sequence length="755" mass="80960" precursor="true">MMYVRLMAFAVLGSFAFGPAGLAQGGAREEIAALGCAACHADLQTAGLRPAPDLRRTVPLIDPGFLEAFIASPHAAQPGTRMPELLGAMPPEERALAAAELSAFLRTETNAEGMEASADADASAERGQRLFHEVGCVMCHGPMAATDGASRVPVGPEGARSLEHVADKYGTNALATFLLDPLRHRPSGLMPDMQLSRGEAADLAVYLSPAAPKDAEAVPESALAAAGRERFRVLQCGSCHAGFDAAGETFAAPAARDVFAGCLADEPGPGVPQYALTDEERSAFREVLPTLGTPLTSAEHIASTLGALRCTSCHVREDAGGVPQRLDAYLVTDEPDLGDHARRPPNLTGVGAKLRPAWMERVLLDGASVRPYMHTRMPVFGADNVGHLPALFAEVDGEASLELPAETGENEREARDAAHKMLGVTGLGCVTCHTFNGKPAPSFQGLDLLTAPERLQERWFRDLLVSPQKKLPGIVMPESWPGGVAALDDVLEGSTDRQIAAIWHYLRLGTSARDPRGIYQPQWNLDVEDRPVVYRGRSRVAGFRGIAVGFPAGIHYAFDAQNGSLAAIWRGDFVSVNWNGQGAGDFYPRTEATALPRDVAWLEQITDDTPWPLRPITTEEEPINADPTYPRQHGYRFHGYRLDAYGVPTIRYEVNGVAIEDRITPIELDGRYLLRRQISLGTDAATSLTLRLLSGPIEPLGGGRYRSGGVIVGTPEGSARSRPIAGSSEGEQELLIDLRMPAGRTSLEISYDLGN</sequence>
<keyword evidence="5" id="KW-0732">Signal</keyword>
<keyword evidence="8" id="KW-1185">Reference proteome</keyword>
<evidence type="ECO:0000313" key="8">
    <source>
        <dbReference type="Proteomes" id="UP000320390"/>
    </source>
</evidence>
<feature type="chain" id="PRO_5021849313" evidence="5">
    <location>
        <begin position="24"/>
        <end position="755"/>
    </location>
</feature>
<evidence type="ECO:0000256" key="2">
    <source>
        <dbReference type="ARBA" id="ARBA00022723"/>
    </source>
</evidence>
<dbReference type="SUPFAM" id="SSF48695">
    <property type="entry name" value="Multiheme cytochromes"/>
    <property type="match status" value="1"/>
</dbReference>
<evidence type="ECO:0000256" key="3">
    <source>
        <dbReference type="ARBA" id="ARBA00023004"/>
    </source>
</evidence>
<gene>
    <name evidence="7" type="ORF">Poly30_27280</name>
</gene>
<accession>A0A518ESZ8</accession>
<dbReference type="PROSITE" id="PS51007">
    <property type="entry name" value="CYTC"/>
    <property type="match status" value="2"/>
</dbReference>
<dbReference type="SUPFAM" id="SSF46626">
    <property type="entry name" value="Cytochrome c"/>
    <property type="match status" value="4"/>
</dbReference>
<dbReference type="PANTHER" id="PTHR33751:SF1">
    <property type="entry name" value="CBB3-TYPE CYTOCHROME C OXIDASE SUBUNIT FIXP"/>
    <property type="match status" value="1"/>
</dbReference>
<organism evidence="7 8">
    <name type="scientific">Saltatorellus ferox</name>
    <dbReference type="NCBI Taxonomy" id="2528018"/>
    <lineage>
        <taxon>Bacteria</taxon>
        <taxon>Pseudomonadati</taxon>
        <taxon>Planctomycetota</taxon>
        <taxon>Planctomycetia</taxon>
        <taxon>Planctomycetia incertae sedis</taxon>
        <taxon>Saltatorellus</taxon>
    </lineage>
</organism>
<evidence type="ECO:0000313" key="7">
    <source>
        <dbReference type="EMBL" id="QDV07209.1"/>
    </source>
</evidence>
<keyword evidence="1 4" id="KW-0349">Heme</keyword>
<keyword evidence="3 4" id="KW-0408">Iron</keyword>
<dbReference type="RefSeq" id="WP_145198071.1">
    <property type="nucleotide sequence ID" value="NZ_CP036434.1"/>
</dbReference>
<feature type="domain" description="Cytochrome c" evidence="6">
    <location>
        <begin position="122"/>
        <end position="211"/>
    </location>
</feature>
<feature type="domain" description="Cytochrome c" evidence="6">
    <location>
        <begin position="13"/>
        <end position="105"/>
    </location>
</feature>
<dbReference type="InterPro" id="IPR036280">
    <property type="entry name" value="Multihaem_cyt_sf"/>
</dbReference>
<proteinExistence type="predicted"/>
<dbReference type="Proteomes" id="UP000320390">
    <property type="component" value="Chromosome"/>
</dbReference>
<dbReference type="Gene3D" id="1.10.760.10">
    <property type="entry name" value="Cytochrome c-like domain"/>
    <property type="match status" value="4"/>
</dbReference>
<evidence type="ECO:0000256" key="1">
    <source>
        <dbReference type="ARBA" id="ARBA00022617"/>
    </source>
</evidence>
<dbReference type="OrthoDB" id="9804649at2"/>
<feature type="signal peptide" evidence="5">
    <location>
        <begin position="1"/>
        <end position="23"/>
    </location>
</feature>
<dbReference type="GO" id="GO:0020037">
    <property type="term" value="F:heme binding"/>
    <property type="evidence" value="ECO:0007669"/>
    <property type="project" value="InterPro"/>
</dbReference>
<dbReference type="GO" id="GO:0009055">
    <property type="term" value="F:electron transfer activity"/>
    <property type="evidence" value="ECO:0007669"/>
    <property type="project" value="InterPro"/>
</dbReference>
<dbReference type="PANTHER" id="PTHR33751">
    <property type="entry name" value="CBB3-TYPE CYTOCHROME C OXIDASE SUBUNIT FIXP"/>
    <property type="match status" value="1"/>
</dbReference>
<dbReference type="EMBL" id="CP036434">
    <property type="protein sequence ID" value="QDV07209.1"/>
    <property type="molecule type" value="Genomic_DNA"/>
</dbReference>
<name>A0A518ESZ8_9BACT</name>
<dbReference type="AlphaFoldDB" id="A0A518ESZ8"/>
<evidence type="ECO:0000259" key="6">
    <source>
        <dbReference type="PROSITE" id="PS51007"/>
    </source>
</evidence>
<keyword evidence="2 4" id="KW-0479">Metal-binding</keyword>
<dbReference type="InterPro" id="IPR009056">
    <property type="entry name" value="Cyt_c-like_dom"/>
</dbReference>
<protein>
    <submittedName>
        <fullName evidence="7">Cytochrome c</fullName>
    </submittedName>
</protein>
<dbReference type="InterPro" id="IPR036909">
    <property type="entry name" value="Cyt_c-like_dom_sf"/>
</dbReference>
<dbReference type="GO" id="GO:0046872">
    <property type="term" value="F:metal ion binding"/>
    <property type="evidence" value="ECO:0007669"/>
    <property type="project" value="UniProtKB-KW"/>
</dbReference>